<dbReference type="AlphaFoldDB" id="A0A940DLL0"/>
<evidence type="ECO:0000256" key="4">
    <source>
        <dbReference type="ARBA" id="ARBA00022723"/>
    </source>
</evidence>
<dbReference type="InterPro" id="IPR044925">
    <property type="entry name" value="His-Me_finger_sf"/>
</dbReference>
<sequence>MRRTVITLLALFAVSCLSAQCYEPEARGEIVRHTCYSLSYIEEHEQPEWVYYLLKSEYVSGGVKRTNDFRPDGAVSTGSAQLSDYKGSGYDRGHLCPAGDMKQSRQAMSETFFLSNMSPQVGAFNRGVWSSLEGQVRQWALALDSVYVVTGPVFVDNIGAIGASRVTVPGYYYKVLYSPARGGMMAAFLLPNAAGLGRWSEYAVAVDSVEAVTGIDFFSQLPDSVEDRLEAVAGCAAWLCLRPAAGSENGTSADGQLSRTVQCKGIAKSTGKRCRSMTRNANGYCNAHQNQAR</sequence>
<gene>
    <name evidence="14" type="ORF">IAC51_09080</name>
</gene>
<keyword evidence="11" id="KW-0732">Signal</keyword>
<keyword evidence="7" id="KW-0460">Magnesium</keyword>
<dbReference type="InterPro" id="IPR044929">
    <property type="entry name" value="DNA/RNA_non-sp_Endonuclease_sf"/>
</dbReference>
<dbReference type="InterPro" id="IPR020821">
    <property type="entry name" value="ENPP1-3/EXOG-like_nuc-like"/>
</dbReference>
<reference evidence="14" key="2">
    <citation type="journal article" date="2021" name="PeerJ">
        <title>Extensive microbial diversity within the chicken gut microbiome revealed by metagenomics and culture.</title>
        <authorList>
            <person name="Gilroy R."/>
            <person name="Ravi A."/>
            <person name="Getino M."/>
            <person name="Pursley I."/>
            <person name="Horton D.L."/>
            <person name="Alikhan N.F."/>
            <person name="Baker D."/>
            <person name="Gharbi K."/>
            <person name="Hall N."/>
            <person name="Watson M."/>
            <person name="Adriaenssens E.M."/>
            <person name="Foster-Nyarko E."/>
            <person name="Jarju S."/>
            <person name="Secka A."/>
            <person name="Antonio M."/>
            <person name="Oren A."/>
            <person name="Chaudhuri R.R."/>
            <person name="La Ragione R."/>
            <person name="Hildebrand F."/>
            <person name="Pallen M.J."/>
        </authorList>
    </citation>
    <scope>NUCLEOTIDE SEQUENCE</scope>
    <source>
        <strain evidence="14">3924</strain>
    </source>
</reference>
<dbReference type="PROSITE" id="PS01070">
    <property type="entry name" value="NUCLEASE_NON_SPEC"/>
    <property type="match status" value="1"/>
</dbReference>
<evidence type="ECO:0000256" key="5">
    <source>
        <dbReference type="ARBA" id="ARBA00022759"/>
    </source>
</evidence>
<keyword evidence="5 10" id="KW-0255">Endonuclease</keyword>
<dbReference type="GO" id="GO:0046872">
    <property type="term" value="F:metal ion binding"/>
    <property type="evidence" value="ECO:0007669"/>
    <property type="project" value="UniProtKB-KW"/>
</dbReference>
<comment type="cofactor">
    <cofactor evidence="1 10">
        <name>Mg(2+)</name>
        <dbReference type="ChEBI" id="CHEBI:18420"/>
    </cofactor>
</comment>
<evidence type="ECO:0000256" key="7">
    <source>
        <dbReference type="ARBA" id="ARBA00022842"/>
    </source>
</evidence>
<evidence type="ECO:0000256" key="6">
    <source>
        <dbReference type="ARBA" id="ARBA00022801"/>
    </source>
</evidence>
<name>A0A940DLL0_9BACT</name>
<keyword evidence="3 10" id="KW-0540">Nuclease</keyword>
<protein>
    <recommendedName>
        <fullName evidence="10">Endonuclease</fullName>
        <ecNumber evidence="10">3.1.30.-</ecNumber>
    </recommendedName>
</protein>
<dbReference type="Gene3D" id="3.40.570.10">
    <property type="entry name" value="Extracellular Endonuclease, subunit A"/>
    <property type="match status" value="1"/>
</dbReference>
<keyword evidence="6 10" id="KW-0378">Hydrolase</keyword>
<evidence type="ECO:0000259" key="12">
    <source>
        <dbReference type="SMART" id="SM00477"/>
    </source>
</evidence>
<evidence type="ECO:0000256" key="9">
    <source>
        <dbReference type="PIRSR" id="PIRSR640255-2"/>
    </source>
</evidence>
<dbReference type="PANTHER" id="PTHR13966:SF5">
    <property type="entry name" value="ENDONUCLEASE G, MITOCHONDRIAL"/>
    <property type="match status" value="1"/>
</dbReference>
<comment type="caution">
    <text evidence="14">The sequence shown here is derived from an EMBL/GenBank/DDBJ whole genome shotgun (WGS) entry which is preliminary data.</text>
</comment>
<dbReference type="PROSITE" id="PS51257">
    <property type="entry name" value="PROKAR_LIPOPROTEIN"/>
    <property type="match status" value="1"/>
</dbReference>
<feature type="chain" id="PRO_5037508912" description="Endonuclease" evidence="11">
    <location>
        <begin position="20"/>
        <end position="293"/>
    </location>
</feature>
<dbReference type="PANTHER" id="PTHR13966">
    <property type="entry name" value="ENDONUCLEASE RELATED"/>
    <property type="match status" value="1"/>
</dbReference>
<feature type="signal peptide" evidence="11">
    <location>
        <begin position="1"/>
        <end position="19"/>
    </location>
</feature>
<dbReference type="InterPro" id="IPR001604">
    <property type="entry name" value="Endo_G_ENPP1-like_dom"/>
</dbReference>
<dbReference type="SMART" id="SM00892">
    <property type="entry name" value="Endonuclease_NS"/>
    <property type="match status" value="1"/>
</dbReference>
<dbReference type="SUPFAM" id="SSF54060">
    <property type="entry name" value="His-Me finger endonucleases"/>
    <property type="match status" value="1"/>
</dbReference>
<accession>A0A940DLL0</accession>
<evidence type="ECO:0000256" key="8">
    <source>
        <dbReference type="PIRSR" id="PIRSR640255-1"/>
    </source>
</evidence>
<dbReference type="InterPro" id="IPR040255">
    <property type="entry name" value="Non-specific_endonuclease"/>
</dbReference>
<evidence type="ECO:0000256" key="2">
    <source>
        <dbReference type="ARBA" id="ARBA00010052"/>
    </source>
</evidence>
<dbReference type="Pfam" id="PF01223">
    <property type="entry name" value="Endonuclease_NS"/>
    <property type="match status" value="1"/>
</dbReference>
<feature type="domain" description="DNA/RNA non-specific endonuclease/pyrophosphatase/phosphodiesterase" evidence="13">
    <location>
        <begin position="32"/>
        <end position="224"/>
    </location>
</feature>
<dbReference type="Proteomes" id="UP000712007">
    <property type="component" value="Unassembled WGS sequence"/>
</dbReference>
<reference evidence="14" key="1">
    <citation type="submission" date="2020-10" db="EMBL/GenBank/DDBJ databases">
        <authorList>
            <person name="Gilroy R."/>
        </authorList>
    </citation>
    <scope>NUCLEOTIDE SEQUENCE</scope>
    <source>
        <strain evidence="14">3924</strain>
    </source>
</reference>
<dbReference type="GO" id="GO:0003676">
    <property type="term" value="F:nucleic acid binding"/>
    <property type="evidence" value="ECO:0007669"/>
    <property type="project" value="InterPro"/>
</dbReference>
<feature type="active site" description="Proton acceptor" evidence="8">
    <location>
        <position position="94"/>
    </location>
</feature>
<dbReference type="InterPro" id="IPR018524">
    <property type="entry name" value="DNA/RNA_endonuclease_AS"/>
</dbReference>
<evidence type="ECO:0000256" key="1">
    <source>
        <dbReference type="ARBA" id="ARBA00001946"/>
    </source>
</evidence>
<evidence type="ECO:0000256" key="10">
    <source>
        <dbReference type="RuleBase" id="RU366055"/>
    </source>
</evidence>
<evidence type="ECO:0000313" key="14">
    <source>
        <dbReference type="EMBL" id="MBO8440785.1"/>
    </source>
</evidence>
<dbReference type="GO" id="GO:0016787">
    <property type="term" value="F:hydrolase activity"/>
    <property type="evidence" value="ECO:0007669"/>
    <property type="project" value="UniProtKB-KW"/>
</dbReference>
<dbReference type="CDD" id="cd00091">
    <property type="entry name" value="NUC"/>
    <property type="match status" value="1"/>
</dbReference>
<dbReference type="EC" id="3.1.30.-" evidence="10"/>
<dbReference type="EMBL" id="JADIMV010000156">
    <property type="protein sequence ID" value="MBO8440785.1"/>
    <property type="molecule type" value="Genomic_DNA"/>
</dbReference>
<organism evidence="14 15">
    <name type="scientific">Candidatus Aphodosoma intestinipullorum</name>
    <dbReference type="NCBI Taxonomy" id="2840674"/>
    <lineage>
        <taxon>Bacteria</taxon>
        <taxon>Pseudomonadati</taxon>
        <taxon>Bacteroidota</taxon>
        <taxon>Bacteroidia</taxon>
        <taxon>Bacteroidales</taxon>
        <taxon>Candidatus Aphodosoma</taxon>
    </lineage>
</organism>
<evidence type="ECO:0000256" key="3">
    <source>
        <dbReference type="ARBA" id="ARBA00022722"/>
    </source>
</evidence>
<feature type="binding site" evidence="9">
    <location>
        <position position="125"/>
    </location>
    <ligand>
        <name>Mg(2+)</name>
        <dbReference type="ChEBI" id="CHEBI:18420"/>
        <note>catalytic</note>
    </ligand>
</feature>
<feature type="domain" description="ENPP1-3/EXOG-like endonuclease/phosphodiesterase" evidence="12">
    <location>
        <begin position="33"/>
        <end position="224"/>
    </location>
</feature>
<dbReference type="SMART" id="SM00477">
    <property type="entry name" value="NUC"/>
    <property type="match status" value="1"/>
</dbReference>
<evidence type="ECO:0000313" key="15">
    <source>
        <dbReference type="Proteomes" id="UP000712007"/>
    </source>
</evidence>
<keyword evidence="4 9" id="KW-0479">Metal-binding</keyword>
<proteinExistence type="inferred from homology"/>
<comment type="similarity">
    <text evidence="2 10">Belongs to the DNA/RNA non-specific endonuclease family.</text>
</comment>
<evidence type="ECO:0000256" key="11">
    <source>
        <dbReference type="SAM" id="SignalP"/>
    </source>
</evidence>
<dbReference type="GO" id="GO:0004519">
    <property type="term" value="F:endonuclease activity"/>
    <property type="evidence" value="ECO:0007669"/>
    <property type="project" value="UniProtKB-UniRule"/>
</dbReference>
<evidence type="ECO:0000259" key="13">
    <source>
        <dbReference type="SMART" id="SM00892"/>
    </source>
</evidence>